<dbReference type="SUPFAM" id="SSF52980">
    <property type="entry name" value="Restriction endonuclease-like"/>
    <property type="match status" value="1"/>
</dbReference>
<comment type="caution">
    <text evidence="2">The sequence shown here is derived from an EMBL/GenBank/DDBJ whole genome shotgun (WGS) entry which is preliminary data.</text>
</comment>
<reference evidence="2 3" key="1">
    <citation type="submission" date="2016-10" db="EMBL/GenBank/DDBJ databases">
        <title>Paenibacillus species isolates.</title>
        <authorList>
            <person name="Beno S.M."/>
        </authorList>
    </citation>
    <scope>NUCLEOTIDE SEQUENCE [LARGE SCALE GENOMIC DNA]</scope>
    <source>
        <strain evidence="2 3">FSL H7-0710</strain>
    </source>
</reference>
<dbReference type="InterPro" id="IPR007560">
    <property type="entry name" value="Restrct_endonuc_IV_Mrr"/>
</dbReference>
<accession>A0A1R0XWG3</accession>
<name>A0A1R0XWG3_9BACL</name>
<dbReference type="InterPro" id="IPR011335">
    <property type="entry name" value="Restrct_endonuc-II-like"/>
</dbReference>
<dbReference type="InterPro" id="IPR052906">
    <property type="entry name" value="Type_IV_Methyl-Rstrct_Enzyme"/>
</dbReference>
<protein>
    <recommendedName>
        <fullName evidence="1">Restriction endonuclease type IV Mrr domain-containing protein</fullName>
    </recommendedName>
</protein>
<dbReference type="Pfam" id="PF04471">
    <property type="entry name" value="Mrr_cat"/>
    <property type="match status" value="1"/>
</dbReference>
<organism evidence="2 3">
    <name type="scientific">Paenibacillus odorifer</name>
    <dbReference type="NCBI Taxonomy" id="189426"/>
    <lineage>
        <taxon>Bacteria</taxon>
        <taxon>Bacillati</taxon>
        <taxon>Bacillota</taxon>
        <taxon>Bacilli</taxon>
        <taxon>Bacillales</taxon>
        <taxon>Paenibacillaceae</taxon>
        <taxon>Paenibacillus</taxon>
    </lineage>
</organism>
<dbReference type="InterPro" id="IPR011856">
    <property type="entry name" value="tRNA_endonuc-like_dom_sf"/>
</dbReference>
<feature type="domain" description="Restriction endonuclease type IV Mrr" evidence="1">
    <location>
        <begin position="6"/>
        <end position="114"/>
    </location>
</feature>
<proteinExistence type="predicted"/>
<dbReference type="AlphaFoldDB" id="A0A1R0XWG3"/>
<dbReference type="PANTHER" id="PTHR30015">
    <property type="entry name" value="MRR RESTRICTION SYSTEM PROTEIN"/>
    <property type="match status" value="1"/>
</dbReference>
<dbReference type="GO" id="GO:0009307">
    <property type="term" value="P:DNA restriction-modification system"/>
    <property type="evidence" value="ECO:0007669"/>
    <property type="project" value="InterPro"/>
</dbReference>
<dbReference type="GO" id="GO:0003677">
    <property type="term" value="F:DNA binding"/>
    <property type="evidence" value="ECO:0007669"/>
    <property type="project" value="InterPro"/>
</dbReference>
<evidence type="ECO:0000313" key="3">
    <source>
        <dbReference type="Proteomes" id="UP000187439"/>
    </source>
</evidence>
<dbReference type="Gene3D" id="3.40.1350.10">
    <property type="match status" value="1"/>
</dbReference>
<evidence type="ECO:0000313" key="2">
    <source>
        <dbReference type="EMBL" id="OMD39329.1"/>
    </source>
</evidence>
<gene>
    <name evidence="2" type="ORF">BSK52_16395</name>
</gene>
<dbReference type="Proteomes" id="UP000187439">
    <property type="component" value="Unassembled WGS sequence"/>
</dbReference>
<dbReference type="PANTHER" id="PTHR30015:SF7">
    <property type="entry name" value="TYPE IV METHYL-DIRECTED RESTRICTION ENZYME ECOKMRR"/>
    <property type="match status" value="1"/>
</dbReference>
<dbReference type="GO" id="GO:0015666">
    <property type="term" value="F:restriction endodeoxyribonuclease activity"/>
    <property type="evidence" value="ECO:0007669"/>
    <property type="project" value="TreeGrafter"/>
</dbReference>
<evidence type="ECO:0000259" key="1">
    <source>
        <dbReference type="Pfam" id="PF04471"/>
    </source>
</evidence>
<dbReference type="EMBL" id="MPTC01000014">
    <property type="protein sequence ID" value="OMD39329.1"/>
    <property type="molecule type" value="Genomic_DNA"/>
</dbReference>
<sequence length="174" mass="20139">MYPNAELSPEEYELFVLNYFRKTYPFAEIAHREDIVGFDGVYNIDLTIRFEELGVQFLVLVECKHHKSPVKRDYVQVLKDRIRSSGAHKGILVSSSSFQRGAITYAKAHNIALIRVINDEFRYEIRSRDNYYNKVIPDKLSGALNMIWVEAINDTSLTSKLIEDFNEVLGISEK</sequence>